<evidence type="ECO:0000313" key="1">
    <source>
        <dbReference type="EMBL" id="KAG7303902.1"/>
    </source>
</evidence>
<sequence>MYSSSLSTIGARCCLHEVLLDLKTAPLKTVKKLMKTFYYSLQFGEDELLLASRKEVCAGEETVLLNRIQEEFHSWSQDGGHLKTILDQFLADFTRVLDTQPAELLDKLLINMKVFLEYIIEADVAIRD</sequence>
<dbReference type="EMBL" id="JAHIBW010000015">
    <property type="protein sequence ID" value="KAG7303902.1"/>
    <property type="molecule type" value="Genomic_DNA"/>
</dbReference>
<accession>A0ABQ7QFA8</accession>
<proteinExistence type="predicted"/>
<name>A0ABQ7QFA8_PLUXY</name>
<reference evidence="1 2" key="1">
    <citation type="submission" date="2021-06" db="EMBL/GenBank/DDBJ databases">
        <title>A haploid diamondback moth (Plutella xylostella L.) genome assembly resolves 31 chromosomes and identifies a diamide resistance mutation.</title>
        <authorList>
            <person name="Ward C.M."/>
            <person name="Perry K.D."/>
            <person name="Baker G."/>
            <person name="Powis K."/>
            <person name="Heckel D.G."/>
            <person name="Baxter S.W."/>
        </authorList>
    </citation>
    <scope>NUCLEOTIDE SEQUENCE [LARGE SCALE GENOMIC DNA]</scope>
    <source>
        <strain evidence="1 2">LV</strain>
        <tissue evidence="1">Single pupa</tissue>
    </source>
</reference>
<gene>
    <name evidence="1" type="ORF">JYU34_010815</name>
</gene>
<dbReference type="Proteomes" id="UP000823941">
    <property type="component" value="Chromosome 15"/>
</dbReference>
<comment type="caution">
    <text evidence="1">The sequence shown here is derived from an EMBL/GenBank/DDBJ whole genome shotgun (WGS) entry which is preliminary data.</text>
</comment>
<organism evidence="1 2">
    <name type="scientific">Plutella xylostella</name>
    <name type="common">Diamondback moth</name>
    <name type="synonym">Plutella maculipennis</name>
    <dbReference type="NCBI Taxonomy" id="51655"/>
    <lineage>
        <taxon>Eukaryota</taxon>
        <taxon>Metazoa</taxon>
        <taxon>Ecdysozoa</taxon>
        <taxon>Arthropoda</taxon>
        <taxon>Hexapoda</taxon>
        <taxon>Insecta</taxon>
        <taxon>Pterygota</taxon>
        <taxon>Neoptera</taxon>
        <taxon>Endopterygota</taxon>
        <taxon>Lepidoptera</taxon>
        <taxon>Glossata</taxon>
        <taxon>Ditrysia</taxon>
        <taxon>Yponomeutoidea</taxon>
        <taxon>Plutellidae</taxon>
        <taxon>Plutella</taxon>
    </lineage>
</organism>
<protein>
    <submittedName>
        <fullName evidence="1">Uncharacterized protein</fullName>
    </submittedName>
</protein>
<evidence type="ECO:0000313" key="2">
    <source>
        <dbReference type="Proteomes" id="UP000823941"/>
    </source>
</evidence>
<keyword evidence="2" id="KW-1185">Reference proteome</keyword>